<evidence type="ECO:0000313" key="1">
    <source>
        <dbReference type="EMBL" id="KRZ04331.1"/>
    </source>
</evidence>
<reference evidence="1 2" key="1">
    <citation type="submission" date="2015-01" db="EMBL/GenBank/DDBJ databases">
        <title>Evolution of Trichinella species and genotypes.</title>
        <authorList>
            <person name="Korhonen P.K."/>
            <person name="Edoardo P."/>
            <person name="Giuseppe L.R."/>
            <person name="Gasser R.B."/>
        </authorList>
    </citation>
    <scope>NUCLEOTIDE SEQUENCE [LARGE SCALE GENOMIC DNA]</scope>
    <source>
        <strain evidence="1">ISS1029</strain>
    </source>
</reference>
<organism evidence="1 2">
    <name type="scientific">Trichinella zimbabwensis</name>
    <dbReference type="NCBI Taxonomy" id="268475"/>
    <lineage>
        <taxon>Eukaryota</taxon>
        <taxon>Metazoa</taxon>
        <taxon>Ecdysozoa</taxon>
        <taxon>Nematoda</taxon>
        <taxon>Enoplea</taxon>
        <taxon>Dorylaimia</taxon>
        <taxon>Trichinellida</taxon>
        <taxon>Trichinellidae</taxon>
        <taxon>Trichinella</taxon>
    </lineage>
</organism>
<evidence type="ECO:0000313" key="2">
    <source>
        <dbReference type="Proteomes" id="UP000055024"/>
    </source>
</evidence>
<comment type="caution">
    <text evidence="1">The sequence shown here is derived from an EMBL/GenBank/DDBJ whole genome shotgun (WGS) entry which is preliminary data.</text>
</comment>
<dbReference type="Proteomes" id="UP000055024">
    <property type="component" value="Unassembled WGS sequence"/>
</dbReference>
<accession>A0A0V1H1F3</accession>
<protein>
    <submittedName>
        <fullName evidence="1">Uncharacterized protein</fullName>
    </submittedName>
</protein>
<name>A0A0V1H1F3_9BILA</name>
<proteinExistence type="predicted"/>
<gene>
    <name evidence="1" type="ORF">T11_8378</name>
</gene>
<sequence>MYNIARSGGAKWPLVGESSRRVNLNFSTKPDKSVDLLTNGRSPSRISLMIRKLSPPFSPVSVVSNNPRQPDSRQLCEPSVVGVRSINSTVISFFIPA</sequence>
<dbReference type="OrthoDB" id="10251234at2759"/>
<keyword evidence="2" id="KW-1185">Reference proteome</keyword>
<dbReference type="EMBL" id="JYDP01000166">
    <property type="protein sequence ID" value="KRZ04331.1"/>
    <property type="molecule type" value="Genomic_DNA"/>
</dbReference>
<dbReference type="AlphaFoldDB" id="A0A0V1H1F3"/>